<proteinExistence type="predicted"/>
<gene>
    <name evidence="1" type="ORF">EAI93_06315</name>
</gene>
<evidence type="ECO:0000313" key="1">
    <source>
        <dbReference type="EMBL" id="RYS80463.1"/>
    </source>
</evidence>
<dbReference type="AlphaFoldDB" id="A0A4Q5C790"/>
<dbReference type="Proteomes" id="UP000292665">
    <property type="component" value="Unassembled WGS sequence"/>
</dbReference>
<dbReference type="EMBL" id="RCYR01000009">
    <property type="protein sequence ID" value="RYS80463.1"/>
    <property type="molecule type" value="Genomic_DNA"/>
</dbReference>
<accession>A0A4Q5C790</accession>
<reference evidence="1 2" key="1">
    <citation type="journal article" date="2019" name="Science, e1252229">
        <title>Invertible promoters mediate bacterial phase variation, antibiotic resistance, and host adaptation in the gut.</title>
        <authorList>
            <person name="Jiang X."/>
            <person name="Hall A.B."/>
            <person name="Arthur T.D."/>
            <person name="Plichta D.R."/>
            <person name="Covington C.T."/>
            <person name="Poyet M."/>
            <person name="Crothers J."/>
            <person name="Moses P.L."/>
            <person name="Tolonen A.C."/>
            <person name="Vlamakis H."/>
            <person name="Alm E.J."/>
            <person name="Xavier R.J."/>
        </authorList>
    </citation>
    <scope>NUCLEOTIDE SEQUENCE [LARGE SCALE GENOMIC DNA]</scope>
    <source>
        <strain evidence="2">aa_0143</strain>
    </source>
</reference>
<sequence>MNWVNKAHKRIEKQKSDEKYSKDLRNALDLFFLIQCVKSAITMIDVIIQWLPIMPELQSKHWKSSCQRKQ</sequence>
<name>A0A4Q5C790_9FIRM</name>
<protein>
    <submittedName>
        <fullName evidence="1">Uncharacterized protein</fullName>
    </submittedName>
</protein>
<comment type="caution">
    <text evidence="1">The sequence shown here is derived from an EMBL/GenBank/DDBJ whole genome shotgun (WGS) entry which is preliminary data.</text>
</comment>
<evidence type="ECO:0000313" key="2">
    <source>
        <dbReference type="Proteomes" id="UP000292665"/>
    </source>
</evidence>
<organism evidence="1 2">
    <name type="scientific">[Ruminococcus] torques</name>
    <dbReference type="NCBI Taxonomy" id="33039"/>
    <lineage>
        <taxon>Bacteria</taxon>
        <taxon>Bacillati</taxon>
        <taxon>Bacillota</taxon>
        <taxon>Clostridia</taxon>
        <taxon>Lachnospirales</taxon>
        <taxon>Lachnospiraceae</taxon>
        <taxon>Mediterraneibacter</taxon>
    </lineage>
</organism>